<gene>
    <name evidence="1" type="ORF">MAM1_0234d08474</name>
</gene>
<accession>A0A0C9MN94</accession>
<evidence type="ECO:0000313" key="1">
    <source>
        <dbReference type="EMBL" id="GAN08954.1"/>
    </source>
</evidence>
<evidence type="ECO:0000313" key="2">
    <source>
        <dbReference type="Proteomes" id="UP000053815"/>
    </source>
</evidence>
<name>A0A0C9MN94_9FUNG</name>
<reference evidence="1" key="1">
    <citation type="submission" date="2014-09" db="EMBL/GenBank/DDBJ databases">
        <title>Draft genome sequence of an oleaginous Mucoromycotina fungus Mucor ambiguus NBRC6742.</title>
        <authorList>
            <person name="Takeda I."/>
            <person name="Yamane N."/>
            <person name="Morita T."/>
            <person name="Tamano K."/>
            <person name="Machida M."/>
            <person name="Baker S."/>
            <person name="Koike H."/>
        </authorList>
    </citation>
    <scope>NUCLEOTIDE SEQUENCE</scope>
    <source>
        <strain evidence="1">NBRC 6742</strain>
    </source>
</reference>
<protein>
    <submittedName>
        <fullName evidence="1">Uncharacterized protein</fullName>
    </submittedName>
</protein>
<proteinExistence type="predicted"/>
<dbReference type="AlphaFoldDB" id="A0A0C9MN94"/>
<dbReference type="Proteomes" id="UP000053815">
    <property type="component" value="Unassembled WGS sequence"/>
</dbReference>
<keyword evidence="2" id="KW-1185">Reference proteome</keyword>
<organism evidence="1">
    <name type="scientific">Mucor ambiguus</name>
    <dbReference type="NCBI Taxonomy" id="91626"/>
    <lineage>
        <taxon>Eukaryota</taxon>
        <taxon>Fungi</taxon>
        <taxon>Fungi incertae sedis</taxon>
        <taxon>Mucoromycota</taxon>
        <taxon>Mucoromycotina</taxon>
        <taxon>Mucoromycetes</taxon>
        <taxon>Mucorales</taxon>
        <taxon>Mucorineae</taxon>
        <taxon>Mucoraceae</taxon>
        <taxon>Mucor</taxon>
    </lineage>
</organism>
<sequence length="72" mass="7933">MPLNIATNVSFEDEDEGDAVDSKANDNVIADAVKTTKVMNSHVKQDATDDVVLPPAAEYSDIWIYLRHGFSH</sequence>
<dbReference type="EMBL" id="DF836523">
    <property type="protein sequence ID" value="GAN08954.1"/>
    <property type="molecule type" value="Genomic_DNA"/>
</dbReference>